<gene>
    <name evidence="1" type="ORF">BpHYR1_012659</name>
</gene>
<organism evidence="1 2">
    <name type="scientific">Brachionus plicatilis</name>
    <name type="common">Marine rotifer</name>
    <name type="synonym">Brachionus muelleri</name>
    <dbReference type="NCBI Taxonomy" id="10195"/>
    <lineage>
        <taxon>Eukaryota</taxon>
        <taxon>Metazoa</taxon>
        <taxon>Spiralia</taxon>
        <taxon>Gnathifera</taxon>
        <taxon>Rotifera</taxon>
        <taxon>Eurotatoria</taxon>
        <taxon>Monogononta</taxon>
        <taxon>Pseudotrocha</taxon>
        <taxon>Ploima</taxon>
        <taxon>Brachionidae</taxon>
        <taxon>Brachionus</taxon>
    </lineage>
</organism>
<dbReference type="Proteomes" id="UP000276133">
    <property type="component" value="Unassembled WGS sequence"/>
</dbReference>
<dbReference type="EMBL" id="REGN01000739">
    <property type="protein sequence ID" value="RNA39581.1"/>
    <property type="molecule type" value="Genomic_DNA"/>
</dbReference>
<keyword evidence="2" id="KW-1185">Reference proteome</keyword>
<sequence length="83" mass="9971">MKKKSPIPTTIVKLKVPDIKLRRRKKKGRITKIKRNMNNLSNTVLLRYLEFTKFCVNYVFLLDLNLNFYLTSSVFSFDYDNDY</sequence>
<proteinExistence type="predicted"/>
<dbReference type="AlphaFoldDB" id="A0A3M7SUS4"/>
<accession>A0A3M7SUS4</accession>
<reference evidence="1 2" key="1">
    <citation type="journal article" date="2018" name="Sci. Rep.">
        <title>Genomic signatures of local adaptation to the degree of environmental predictability in rotifers.</title>
        <authorList>
            <person name="Franch-Gras L."/>
            <person name="Hahn C."/>
            <person name="Garcia-Roger E.M."/>
            <person name="Carmona M.J."/>
            <person name="Serra M."/>
            <person name="Gomez A."/>
        </authorList>
    </citation>
    <scope>NUCLEOTIDE SEQUENCE [LARGE SCALE GENOMIC DNA]</scope>
    <source>
        <strain evidence="1">HYR1</strain>
    </source>
</reference>
<comment type="caution">
    <text evidence="1">The sequence shown here is derived from an EMBL/GenBank/DDBJ whole genome shotgun (WGS) entry which is preliminary data.</text>
</comment>
<evidence type="ECO:0000313" key="1">
    <source>
        <dbReference type="EMBL" id="RNA39581.1"/>
    </source>
</evidence>
<protein>
    <submittedName>
        <fullName evidence="1">Uncharacterized protein</fullName>
    </submittedName>
</protein>
<name>A0A3M7SUS4_BRAPC</name>
<evidence type="ECO:0000313" key="2">
    <source>
        <dbReference type="Proteomes" id="UP000276133"/>
    </source>
</evidence>